<protein>
    <submittedName>
        <fullName evidence="2">Dienelactone hydrolase</fullName>
    </submittedName>
</protein>
<dbReference type="Pfam" id="PF01738">
    <property type="entry name" value="DLH"/>
    <property type="match status" value="1"/>
</dbReference>
<sequence length="187" mass="19670">MTEVVLFHHAQGLTPGVRSLADRIADAGYRVRTPDLYDGRTFASLVDGVEFARAAGFEEIAARGVRAVEPVEGDVVLVGISLGAVPAEGIAVTRPGVSGVVLVSGIVPPAALEQPWPDGLALQVHAMADDPDGDVEDAREVVAELPAAELFVYDGGAHLFVDDSLPGYDEAATDLFVERVLEFLADH</sequence>
<name>A0A7Y9ASE0_9ACTN</name>
<evidence type="ECO:0000259" key="1">
    <source>
        <dbReference type="Pfam" id="PF01738"/>
    </source>
</evidence>
<dbReference type="SUPFAM" id="SSF53474">
    <property type="entry name" value="alpha/beta-Hydrolases"/>
    <property type="match status" value="1"/>
</dbReference>
<organism evidence="2 3">
    <name type="scientific">Kineococcus aurantiacus</name>
    <dbReference type="NCBI Taxonomy" id="37633"/>
    <lineage>
        <taxon>Bacteria</taxon>
        <taxon>Bacillati</taxon>
        <taxon>Actinomycetota</taxon>
        <taxon>Actinomycetes</taxon>
        <taxon>Kineosporiales</taxon>
        <taxon>Kineosporiaceae</taxon>
        <taxon>Kineococcus</taxon>
    </lineage>
</organism>
<dbReference type="InterPro" id="IPR002925">
    <property type="entry name" value="Dienelactn_hydro"/>
</dbReference>
<dbReference type="Proteomes" id="UP000521922">
    <property type="component" value="Unassembled WGS sequence"/>
</dbReference>
<keyword evidence="3" id="KW-1185">Reference proteome</keyword>
<dbReference type="GO" id="GO:0016787">
    <property type="term" value="F:hydrolase activity"/>
    <property type="evidence" value="ECO:0007669"/>
    <property type="project" value="UniProtKB-KW"/>
</dbReference>
<gene>
    <name evidence="2" type="ORF">BJ968_000424</name>
</gene>
<dbReference type="PANTHER" id="PTHR46623">
    <property type="entry name" value="CARBOXYMETHYLENEBUTENOLIDASE-RELATED"/>
    <property type="match status" value="1"/>
</dbReference>
<comment type="caution">
    <text evidence="2">The sequence shown here is derived from an EMBL/GenBank/DDBJ whole genome shotgun (WGS) entry which is preliminary data.</text>
</comment>
<keyword evidence="2" id="KW-0378">Hydrolase</keyword>
<dbReference type="Gene3D" id="3.40.50.1820">
    <property type="entry name" value="alpha/beta hydrolase"/>
    <property type="match status" value="1"/>
</dbReference>
<evidence type="ECO:0000313" key="2">
    <source>
        <dbReference type="EMBL" id="NYD20884.1"/>
    </source>
</evidence>
<dbReference type="InterPro" id="IPR029058">
    <property type="entry name" value="AB_hydrolase_fold"/>
</dbReference>
<dbReference type="EMBL" id="JACCBB010000001">
    <property type="protein sequence ID" value="NYD20884.1"/>
    <property type="molecule type" value="Genomic_DNA"/>
</dbReference>
<feature type="domain" description="Dienelactone hydrolase" evidence="1">
    <location>
        <begin position="4"/>
        <end position="186"/>
    </location>
</feature>
<proteinExistence type="predicted"/>
<reference evidence="2 3" key="1">
    <citation type="submission" date="2020-07" db="EMBL/GenBank/DDBJ databases">
        <title>Sequencing the genomes of 1000 actinobacteria strains.</title>
        <authorList>
            <person name="Klenk H.-P."/>
        </authorList>
    </citation>
    <scope>NUCLEOTIDE SEQUENCE [LARGE SCALE GENOMIC DNA]</scope>
    <source>
        <strain evidence="2 3">DSM 7487</strain>
    </source>
</reference>
<evidence type="ECO:0000313" key="3">
    <source>
        <dbReference type="Proteomes" id="UP000521922"/>
    </source>
</evidence>
<dbReference type="PANTHER" id="PTHR46623:SF6">
    <property type="entry name" value="ALPHA_BETA-HYDROLASES SUPERFAMILY PROTEIN"/>
    <property type="match status" value="1"/>
</dbReference>
<dbReference type="AlphaFoldDB" id="A0A7Y9ASE0"/>
<dbReference type="InterPro" id="IPR051049">
    <property type="entry name" value="Dienelactone_hydrolase-like"/>
</dbReference>
<dbReference type="RefSeq" id="WP_179748808.1">
    <property type="nucleotide sequence ID" value="NZ_BAAAGN010000002.1"/>
</dbReference>
<accession>A0A7Y9ASE0</accession>